<dbReference type="InterPro" id="IPR010566">
    <property type="entry name" value="Haemolys_ca-bd"/>
</dbReference>
<keyword evidence="12" id="KW-1185">Reference proteome</keyword>
<gene>
    <name evidence="11" type="ORF">PZA18_01055</name>
</gene>
<dbReference type="InterPro" id="IPR011049">
    <property type="entry name" value="Serralysin-like_metalloprot_C"/>
</dbReference>
<evidence type="ECO:0000256" key="8">
    <source>
        <dbReference type="ARBA" id="ARBA00023136"/>
    </source>
</evidence>
<keyword evidence="6" id="KW-0106">Calcium</keyword>
<dbReference type="PANTHER" id="PTHR38340:SF1">
    <property type="entry name" value="S-LAYER PROTEIN"/>
    <property type="match status" value="1"/>
</dbReference>
<organism evidence="11 12">
    <name type="scientific">Parachitinimonas caeni</name>
    <dbReference type="NCBI Taxonomy" id="3031301"/>
    <lineage>
        <taxon>Bacteria</taxon>
        <taxon>Pseudomonadati</taxon>
        <taxon>Pseudomonadota</taxon>
        <taxon>Betaproteobacteria</taxon>
        <taxon>Neisseriales</taxon>
        <taxon>Chitinibacteraceae</taxon>
        <taxon>Parachitinimonas</taxon>
    </lineage>
</organism>
<name>A0ABT7DRE0_9NEIS</name>
<protein>
    <submittedName>
        <fullName evidence="11">Calcium-binding protein</fullName>
    </submittedName>
</protein>
<evidence type="ECO:0000256" key="5">
    <source>
        <dbReference type="ARBA" id="ARBA00022737"/>
    </source>
</evidence>
<dbReference type="RefSeq" id="WP_284098913.1">
    <property type="nucleotide sequence ID" value="NZ_JARRAF010000001.1"/>
</dbReference>
<feature type="region of interest" description="Disordered" evidence="9">
    <location>
        <begin position="790"/>
        <end position="813"/>
    </location>
</feature>
<dbReference type="InterPro" id="IPR001343">
    <property type="entry name" value="Hemolysn_Ca-bd"/>
</dbReference>
<evidence type="ECO:0000313" key="11">
    <source>
        <dbReference type="EMBL" id="MDK2122631.1"/>
    </source>
</evidence>
<evidence type="ECO:0000256" key="2">
    <source>
        <dbReference type="ARBA" id="ARBA00004613"/>
    </source>
</evidence>
<dbReference type="PRINTS" id="PR01488">
    <property type="entry name" value="RTXTOXINA"/>
</dbReference>
<evidence type="ECO:0000256" key="7">
    <source>
        <dbReference type="ARBA" id="ARBA00023026"/>
    </source>
</evidence>
<evidence type="ECO:0000256" key="1">
    <source>
        <dbReference type="ARBA" id="ARBA00004370"/>
    </source>
</evidence>
<dbReference type="InterPro" id="IPR018511">
    <property type="entry name" value="Hemolysin-typ_Ca-bd_CS"/>
</dbReference>
<reference evidence="11" key="1">
    <citation type="submission" date="2023-03" db="EMBL/GenBank/DDBJ databases">
        <title>Chitinimonas shenzhenensis gen. nov., sp. nov., a novel member of family Burkholderiaceae isolated from activated sludge collected in Shen Zhen, China.</title>
        <authorList>
            <person name="Wang X."/>
        </authorList>
    </citation>
    <scope>NUCLEOTIDE SEQUENCE</scope>
    <source>
        <strain evidence="11">DQS-5</strain>
    </source>
</reference>
<feature type="compositionally biased region" description="Basic and acidic residues" evidence="9">
    <location>
        <begin position="468"/>
        <end position="482"/>
    </location>
</feature>
<accession>A0ABT7DRE0</accession>
<dbReference type="EMBL" id="JARRAF010000001">
    <property type="protein sequence ID" value="MDK2122631.1"/>
    <property type="molecule type" value="Genomic_DNA"/>
</dbReference>
<keyword evidence="8" id="KW-0472">Membrane</keyword>
<feature type="compositionally biased region" description="Low complexity" evidence="9">
    <location>
        <begin position="487"/>
        <end position="500"/>
    </location>
</feature>
<dbReference type="PRINTS" id="PR00313">
    <property type="entry name" value="CABNDNGRPT"/>
</dbReference>
<evidence type="ECO:0000313" key="12">
    <source>
        <dbReference type="Proteomes" id="UP001172778"/>
    </source>
</evidence>
<evidence type="ECO:0000256" key="3">
    <source>
        <dbReference type="ARBA" id="ARBA00022525"/>
    </source>
</evidence>
<comment type="caution">
    <text evidence="11">The sequence shown here is derived from an EMBL/GenBank/DDBJ whole genome shotgun (WGS) entry which is preliminary data.</text>
</comment>
<dbReference type="Proteomes" id="UP001172778">
    <property type="component" value="Unassembled WGS sequence"/>
</dbReference>
<keyword evidence="7" id="KW-0843">Virulence</keyword>
<feature type="region of interest" description="Disordered" evidence="9">
    <location>
        <begin position="1504"/>
        <end position="1533"/>
    </location>
</feature>
<sequence>MDTLTRDMIKANDVIIGDGNSNALVGTDGDDTLQGGFGNDRLEGKAGSDRLEGGGGDDIYVFRLGDGNDTVFDFNDYRDAGRDTFQFGQDISSNQLSYYRHGLNLVIRYSASDSITIPDYFQSDDTWANRIEVLKFLNEPFTTIAAEIAKLGLHLSDGNDQYDGGYAADWIMGDAGDDSIRGMDGDDTLEGGAGNDTLEGVLGVDTYRFKRGDGHDRIVEVRDASRFLDGRIEFASGIRLEDMQFESRGLNTVAIIYGEGDSVTVSMDDFNGFELAGSGFVDWRTAFGQQGLRLSEQDDRYVGDARDEHIDGRAGNDHVGGGDGRDTLLGGVGSDSLSGDSGDDRLEGGKDGDWLYGGAGADTFVFNKGDGPEFGFDTVADGYAEDSLLFTAGIRPDQLRFVRNGDGLEIHYGATDRLFLQNYFYVAQNNALDTLRFANGESRSLKQLVQLAGLELSSGNDTFTGSDANERVAGREGNDMLDGRGGNDSLSGDDGTDLLAGGTGNDELAGGRGDDFYTFVNGDGADVVIETAGVEGGSDTLHFVNVSNLAGLTFQQLGQDLIVRYGAGDSVTVRDYFASATPAIEQLSLQGLHYNLAAEIARQGLLLSDGDDEVTTSPMGQHLRGGLGNDRMIGLEGNDVLEGNEGHDTLIGGGGFDELYGGDGNDWLQDEMGGVLNGGNGNDTLAGSNGSVQLFGGAGDDVYDTATAATIVEREGEGTDTWLSAEHINLNLVRNIENAVLKESAFSMTGIIGNQDNNHLTGNLTGNHLDGGIGNDTLLGLAGNDLLEGGEGSDLLEGGDGDDQLRGGKGQDTLRGGAGLDRYYFDLGDDPFSRQIGPNGQLIENWSRLEDKEGVTELYFGPGVRRADLRLEWIPSEQMPPRVWLVYSAQDRIELDASLLQSPNVMLYFANDPAGGLVGMPASELPRVGGDASDWLQGTDKADVLIGKGGNDQLSGLDGNDWLSGGAMGDVLIGGRGIDTLIGGEDRDEYVLERGDDPFTLQRNPDGSLVDNWSHIIDREGDNAIRFGVGIRPEDIRFERIPGTPDSPNPRYWLIYSPTDRIELDQTEDGGTFIRDYWFDNGQVISHGALFRLDKSSIAYGTEAGDLMTGSDANEWLFGLAGDDNLMGYGGNDVLEGGDGNDQLEGGLGQDLMRGGAGNDHYKLTVGGDAFLPTPGPDGKLIDNWSHIDDSEGQNEIWFGEGVLPAQIRFETIPGLVNPADGSPRVWLAYSPNDRVELDRFGATTQATRPTLFHFPNGQNLTLEQLLQGSGGAVIKGTEGADTLNGGKDANELYGLGGNDLLFGYEGNDTLDGGAGKDTMVGGVDDDRYEVDDLGDITAENANEGKDSVFARIDWTLQANTENLTLLGNARIGTGNALDNVLTGNDGVNQLLGGDGNDTLIGGLGVDTLVGGKGNDYYVNLGGDQIVENAGEGTDTIETQSGGYTLQSAIENLRYAGTGNFQGYGNSLHNWLVGGSGNDTLVGNAGHDTLDGGAGRDTLVGGLDNDNLNGGADNDSLMGDSGNDRLQGELGDDTLDGGSGFDTLIGGAGNDVYIVDSLSDSVTELANDGLDTVRASVSYTLGANLEQLTLTGTAISATGNAGNNLLVGNASANQIKGGKGDDRMEGEIGNDTYLLSKGDGKDVIRDRDGTTGNIDTVQFTDATAAEVTAVLRSGDALVLQYGAGDQVQIERYFDATFAATYRIEQFKFSDGVVWTDADIQSRLATPAPSSVLISAAPQADSGNRLAEVMAESSAAEMAGVDQQLQAMIGAMAAFEPDAAAAFGGYREEPASSFGTLAVSTH</sequence>
<dbReference type="SUPFAM" id="SSF51120">
    <property type="entry name" value="beta-Roll"/>
    <property type="match status" value="12"/>
</dbReference>
<feature type="compositionally biased region" description="Low complexity" evidence="9">
    <location>
        <begin position="1504"/>
        <end position="1517"/>
    </location>
</feature>
<feature type="region of interest" description="Disordered" evidence="9">
    <location>
        <begin position="460"/>
        <end position="506"/>
    </location>
</feature>
<dbReference type="Gene3D" id="2.150.10.10">
    <property type="entry name" value="Serralysin-like metalloprotease, C-terminal"/>
    <property type="match status" value="11"/>
</dbReference>
<proteinExistence type="predicted"/>
<dbReference type="InterPro" id="IPR003995">
    <property type="entry name" value="RTX_toxin_determinant-A"/>
</dbReference>
<dbReference type="PROSITE" id="PS00330">
    <property type="entry name" value="HEMOLYSIN_CALCIUM"/>
    <property type="match status" value="18"/>
</dbReference>
<feature type="domain" description="Haemolysin-type calcium binding-related" evidence="10">
    <location>
        <begin position="1682"/>
        <end position="1718"/>
    </location>
</feature>
<dbReference type="PANTHER" id="PTHR38340">
    <property type="entry name" value="S-LAYER PROTEIN"/>
    <property type="match status" value="1"/>
</dbReference>
<evidence type="ECO:0000256" key="9">
    <source>
        <dbReference type="SAM" id="MobiDB-lite"/>
    </source>
</evidence>
<dbReference type="Pfam" id="PF06594">
    <property type="entry name" value="HCBP_related"/>
    <property type="match status" value="1"/>
</dbReference>
<keyword evidence="3" id="KW-0964">Secreted</keyword>
<evidence type="ECO:0000259" key="10">
    <source>
        <dbReference type="Pfam" id="PF06594"/>
    </source>
</evidence>
<dbReference type="InterPro" id="IPR050557">
    <property type="entry name" value="RTX_toxin/Mannuronan_C5-epim"/>
</dbReference>
<dbReference type="Pfam" id="PF00353">
    <property type="entry name" value="HemolysinCabind"/>
    <property type="match status" value="18"/>
</dbReference>
<comment type="subcellular location">
    <subcellularLocation>
        <location evidence="1">Membrane</location>
    </subcellularLocation>
    <subcellularLocation>
        <location evidence="2">Secreted</location>
    </subcellularLocation>
</comment>
<keyword evidence="4" id="KW-0800">Toxin</keyword>
<keyword evidence="5" id="KW-0677">Repeat</keyword>
<evidence type="ECO:0000256" key="6">
    <source>
        <dbReference type="ARBA" id="ARBA00022837"/>
    </source>
</evidence>
<evidence type="ECO:0000256" key="4">
    <source>
        <dbReference type="ARBA" id="ARBA00022656"/>
    </source>
</evidence>